<comment type="similarity">
    <text evidence="1">Belongs to the short-chain dehydrogenases/reductases (SDR) family.</text>
</comment>
<sequence>MTNKVLISGANKGIGFETARQLGQQGWSILLGARSEERGLAAVEELKAGGVNAEWIKVDLNDVSTIHAAAKYIKANHADLNVLINNAGIPGDMHKSALDFTSDELREVFDVNFFGNFEMIKAFTPILAANNGRILNLSIPTVANDFFAPFAYMTSKASLNSMIAAFGAYYTKNNISVEIFGVMPGGVTTDLNGNTTGPFMKTLPQGGKIIVDLLTDGKHHQGKVLNEYGVAMDYEANYLLKAQKTK</sequence>
<dbReference type="EC" id="1.1.1.100" evidence="4"/>
<evidence type="ECO:0000313" key="5">
    <source>
        <dbReference type="Proteomes" id="UP000036356"/>
    </source>
</evidence>
<evidence type="ECO:0000313" key="4">
    <source>
        <dbReference type="EMBL" id="KLU64481.1"/>
    </source>
</evidence>
<gene>
    <name evidence="4" type="primary">fabG_5</name>
    <name evidence="4" type="ORF">DEAC_c36830</name>
</gene>
<keyword evidence="2" id="KW-0521">NADP</keyword>
<dbReference type="PATRIC" id="fig|476652.3.peg.3893"/>
<dbReference type="EMBL" id="LDZY01000014">
    <property type="protein sequence ID" value="KLU64481.1"/>
    <property type="molecule type" value="Genomic_DNA"/>
</dbReference>
<keyword evidence="5" id="KW-1185">Reference proteome</keyword>
<dbReference type="STRING" id="476652.DEAC_c36830"/>
<reference evidence="4 5" key="1">
    <citation type="submission" date="2015-06" db="EMBL/GenBank/DDBJ databases">
        <title>Draft genome of the moderately acidophilic sulfate reducer Candidatus Desulfosporosinus acididurans strain M1.</title>
        <authorList>
            <person name="Poehlein A."/>
            <person name="Petzsch P."/>
            <person name="Johnson B.D."/>
            <person name="Schloemann M."/>
            <person name="Daniel R."/>
            <person name="Muehling M."/>
        </authorList>
    </citation>
    <scope>NUCLEOTIDE SEQUENCE [LARGE SCALE GENOMIC DNA]</scope>
    <source>
        <strain evidence="4 5">M1</strain>
    </source>
</reference>
<proteinExistence type="inferred from homology"/>
<dbReference type="GO" id="GO:0004316">
    <property type="term" value="F:3-oxoacyl-[acyl-carrier-protein] reductase (NADPH) activity"/>
    <property type="evidence" value="ECO:0007669"/>
    <property type="project" value="UniProtKB-EC"/>
</dbReference>
<dbReference type="InterPro" id="IPR002347">
    <property type="entry name" value="SDR_fam"/>
</dbReference>
<dbReference type="PRINTS" id="PR00081">
    <property type="entry name" value="GDHRDH"/>
</dbReference>
<protein>
    <submittedName>
        <fullName evidence="4">3-oxoacyl-[acyl-carrier-protein] reductase FabG</fullName>
        <ecNumber evidence="4">1.1.1.100</ecNumber>
    </submittedName>
</protein>
<dbReference type="RefSeq" id="WP_047811460.1">
    <property type="nucleotide sequence ID" value="NZ_LDZY01000014.1"/>
</dbReference>
<evidence type="ECO:0000256" key="2">
    <source>
        <dbReference type="ARBA" id="ARBA00022857"/>
    </source>
</evidence>
<name>A0A0J1IID3_9FIRM</name>
<dbReference type="Pfam" id="PF00106">
    <property type="entry name" value="adh_short"/>
    <property type="match status" value="1"/>
</dbReference>
<keyword evidence="3 4" id="KW-0560">Oxidoreductase</keyword>
<dbReference type="PANTHER" id="PTHR43490">
    <property type="entry name" value="(+)-NEOMENTHOL DEHYDROGENASE"/>
    <property type="match status" value="1"/>
</dbReference>
<evidence type="ECO:0000256" key="3">
    <source>
        <dbReference type="ARBA" id="ARBA00023002"/>
    </source>
</evidence>
<dbReference type="PANTHER" id="PTHR43490:SF99">
    <property type="entry name" value="SHORT-CHAIN DEHYDROGENASE_REDUCTASE"/>
    <property type="match status" value="1"/>
</dbReference>
<dbReference type="InterPro" id="IPR036291">
    <property type="entry name" value="NAD(P)-bd_dom_sf"/>
</dbReference>
<comment type="caution">
    <text evidence="4">The sequence shown here is derived from an EMBL/GenBank/DDBJ whole genome shotgun (WGS) entry which is preliminary data.</text>
</comment>
<dbReference type="AlphaFoldDB" id="A0A0J1IID3"/>
<accession>A0A0J1IID3</accession>
<dbReference type="Proteomes" id="UP000036356">
    <property type="component" value="Unassembled WGS sequence"/>
</dbReference>
<dbReference type="Gene3D" id="3.40.50.720">
    <property type="entry name" value="NAD(P)-binding Rossmann-like Domain"/>
    <property type="match status" value="1"/>
</dbReference>
<organism evidence="4 5">
    <name type="scientific">Desulfosporosinus acididurans</name>
    <dbReference type="NCBI Taxonomy" id="476652"/>
    <lineage>
        <taxon>Bacteria</taxon>
        <taxon>Bacillati</taxon>
        <taxon>Bacillota</taxon>
        <taxon>Clostridia</taxon>
        <taxon>Eubacteriales</taxon>
        <taxon>Desulfitobacteriaceae</taxon>
        <taxon>Desulfosporosinus</taxon>
    </lineage>
</organism>
<dbReference type="SUPFAM" id="SSF51735">
    <property type="entry name" value="NAD(P)-binding Rossmann-fold domains"/>
    <property type="match status" value="1"/>
</dbReference>
<evidence type="ECO:0000256" key="1">
    <source>
        <dbReference type="ARBA" id="ARBA00006484"/>
    </source>
</evidence>